<dbReference type="SFLD" id="SFLDG01135">
    <property type="entry name" value="C1.5.6:_HAD__Beta-PGM__Phospha"/>
    <property type="match status" value="1"/>
</dbReference>
<dbReference type="Proteomes" id="UP001162156">
    <property type="component" value="Unassembled WGS sequence"/>
</dbReference>
<comment type="caution">
    <text evidence="2">The sequence shown here is derived from an EMBL/GenBank/DDBJ whole genome shotgun (WGS) entry which is preliminary data.</text>
</comment>
<evidence type="ECO:0000313" key="2">
    <source>
        <dbReference type="EMBL" id="KAJ8929067.1"/>
    </source>
</evidence>
<evidence type="ECO:0000313" key="3">
    <source>
        <dbReference type="Proteomes" id="UP001162156"/>
    </source>
</evidence>
<organism evidence="2 3">
    <name type="scientific">Rhamnusium bicolor</name>
    <dbReference type="NCBI Taxonomy" id="1586634"/>
    <lineage>
        <taxon>Eukaryota</taxon>
        <taxon>Metazoa</taxon>
        <taxon>Ecdysozoa</taxon>
        <taxon>Arthropoda</taxon>
        <taxon>Hexapoda</taxon>
        <taxon>Insecta</taxon>
        <taxon>Pterygota</taxon>
        <taxon>Neoptera</taxon>
        <taxon>Endopterygota</taxon>
        <taxon>Coleoptera</taxon>
        <taxon>Polyphaga</taxon>
        <taxon>Cucujiformia</taxon>
        <taxon>Chrysomeloidea</taxon>
        <taxon>Cerambycidae</taxon>
        <taxon>Lepturinae</taxon>
        <taxon>Rhagiini</taxon>
        <taxon>Rhamnusium</taxon>
    </lineage>
</organism>
<dbReference type="InterPro" id="IPR036412">
    <property type="entry name" value="HAD-like_sf"/>
</dbReference>
<accession>A0AAV8WSC1</accession>
<dbReference type="FunFam" id="3.40.50.1000:FF:000055">
    <property type="entry name" value="Haloacid dehalogenase-like hydrolase family protein"/>
    <property type="match status" value="1"/>
</dbReference>
<dbReference type="Pfam" id="PF13419">
    <property type="entry name" value="HAD_2"/>
    <property type="match status" value="1"/>
</dbReference>
<dbReference type="SFLD" id="SFLDG01129">
    <property type="entry name" value="C1.5:_HAD__Beta-PGM__Phosphata"/>
    <property type="match status" value="1"/>
</dbReference>
<name>A0AAV8WSC1_9CUCU</name>
<reference evidence="2" key="1">
    <citation type="journal article" date="2023" name="Insect Mol. Biol.">
        <title>Genome sequencing provides insights into the evolution of gene families encoding plant cell wall-degrading enzymes in longhorned beetles.</title>
        <authorList>
            <person name="Shin N.R."/>
            <person name="Okamura Y."/>
            <person name="Kirsch R."/>
            <person name="Pauchet Y."/>
        </authorList>
    </citation>
    <scope>NUCLEOTIDE SEQUENCE</scope>
    <source>
        <strain evidence="2">RBIC_L_NR</strain>
    </source>
</reference>
<dbReference type="InterPro" id="IPR006439">
    <property type="entry name" value="HAD-SF_hydro_IA"/>
</dbReference>
<dbReference type="InterPro" id="IPR023214">
    <property type="entry name" value="HAD_sf"/>
</dbReference>
<dbReference type="PANTHER" id="PTHR18901">
    <property type="entry name" value="2-DEOXYGLUCOSE-6-PHOSPHATE PHOSPHATASE 2"/>
    <property type="match status" value="1"/>
</dbReference>
<sequence length="288" mass="31845">MKQQCCPGPKFKQVTHVIFDLDGTILDTEEIYINAMTEIGARYGKVFTNDMSNQISGSCEKDSIQKAIDLMELPLTPEELLNMYKEIICGKLPNCPLMPGAENMIRHLHSNNIPIAVATSSAQDSYDLKTKCHKEIFDLFHHIVCGGSDPEVSRGKPFPDIFLICASRFPDNPDPSKCLVFEDAPNGVQGALSAGMQVVMIPNIRVPYDIWRTATLRLDSFDFMVPGAFGLPPFPSEEGDSPIIRINIGLENNSPTEGEPMNFPTEEQINPPAVESLDEEAAEEDTPE</sequence>
<feature type="region of interest" description="Disordered" evidence="1">
    <location>
        <begin position="249"/>
        <end position="288"/>
    </location>
</feature>
<dbReference type="SFLD" id="SFLDS00003">
    <property type="entry name" value="Haloacid_Dehalogenase"/>
    <property type="match status" value="1"/>
</dbReference>
<dbReference type="AlphaFoldDB" id="A0AAV8WSC1"/>
<dbReference type="EMBL" id="JANEYF010005136">
    <property type="protein sequence ID" value="KAJ8929067.1"/>
    <property type="molecule type" value="Genomic_DNA"/>
</dbReference>
<dbReference type="NCBIfam" id="TIGR01509">
    <property type="entry name" value="HAD-SF-IA-v3"/>
    <property type="match status" value="1"/>
</dbReference>
<gene>
    <name evidence="2" type="ORF">NQ314_018263</name>
</gene>
<dbReference type="InterPro" id="IPR041492">
    <property type="entry name" value="HAD_2"/>
</dbReference>
<proteinExistence type="predicted"/>
<evidence type="ECO:0008006" key="4">
    <source>
        <dbReference type="Google" id="ProtNLM"/>
    </source>
</evidence>
<feature type="compositionally biased region" description="Acidic residues" evidence="1">
    <location>
        <begin position="276"/>
        <end position="288"/>
    </location>
</feature>
<protein>
    <recommendedName>
        <fullName evidence="4">Pseudouridine-5'-phosphatase</fullName>
    </recommendedName>
</protein>
<dbReference type="SUPFAM" id="SSF56784">
    <property type="entry name" value="HAD-like"/>
    <property type="match status" value="1"/>
</dbReference>
<evidence type="ECO:0000256" key="1">
    <source>
        <dbReference type="SAM" id="MobiDB-lite"/>
    </source>
</evidence>
<dbReference type="Gene3D" id="1.10.150.240">
    <property type="entry name" value="Putative phosphatase, domain 2"/>
    <property type="match status" value="1"/>
</dbReference>
<dbReference type="GO" id="GO:0016791">
    <property type="term" value="F:phosphatase activity"/>
    <property type="evidence" value="ECO:0007669"/>
    <property type="project" value="TreeGrafter"/>
</dbReference>
<dbReference type="Gene3D" id="3.40.50.1000">
    <property type="entry name" value="HAD superfamily/HAD-like"/>
    <property type="match status" value="1"/>
</dbReference>
<dbReference type="PANTHER" id="PTHR18901:SF38">
    <property type="entry name" value="PSEUDOURIDINE-5'-PHOSPHATASE"/>
    <property type="match status" value="1"/>
</dbReference>
<keyword evidence="3" id="KW-1185">Reference proteome</keyword>
<dbReference type="InterPro" id="IPR023198">
    <property type="entry name" value="PGP-like_dom2"/>
</dbReference>